<dbReference type="PROSITE" id="PS50893">
    <property type="entry name" value="ABC_TRANSPORTER_2"/>
    <property type="match status" value="1"/>
</dbReference>
<evidence type="ECO:0000313" key="8">
    <source>
        <dbReference type="Proteomes" id="UP000198589"/>
    </source>
</evidence>
<dbReference type="RefSeq" id="WP_175527099.1">
    <property type="nucleotide sequence ID" value="NZ_FOND01000003.1"/>
</dbReference>
<dbReference type="SMART" id="SM00382">
    <property type="entry name" value="AAA"/>
    <property type="match status" value="1"/>
</dbReference>
<evidence type="ECO:0000256" key="4">
    <source>
        <dbReference type="ARBA" id="ARBA00022840"/>
    </source>
</evidence>
<dbReference type="GO" id="GO:0016887">
    <property type="term" value="F:ATP hydrolysis activity"/>
    <property type="evidence" value="ECO:0007669"/>
    <property type="project" value="InterPro"/>
</dbReference>
<dbReference type="SUPFAM" id="SSF52540">
    <property type="entry name" value="P-loop containing nucleoside triphosphate hydrolases"/>
    <property type="match status" value="1"/>
</dbReference>
<accession>A0A1I1ZN94</accession>
<dbReference type="EMBL" id="FOND01000003">
    <property type="protein sequence ID" value="SFE33187.1"/>
    <property type="molecule type" value="Genomic_DNA"/>
</dbReference>
<evidence type="ECO:0000313" key="7">
    <source>
        <dbReference type="EMBL" id="SFE33187.1"/>
    </source>
</evidence>
<gene>
    <name evidence="7" type="ORF">SAMN05216574_103106</name>
</gene>
<evidence type="ECO:0000256" key="2">
    <source>
        <dbReference type="ARBA" id="ARBA00022448"/>
    </source>
</evidence>
<dbReference type="InterPro" id="IPR017871">
    <property type="entry name" value="ABC_transporter-like_CS"/>
</dbReference>
<dbReference type="Proteomes" id="UP000198589">
    <property type="component" value="Unassembled WGS sequence"/>
</dbReference>
<proteinExistence type="inferred from homology"/>
<protein>
    <submittedName>
        <fullName evidence="7">Amino acid/amide ABC transporter ATP-binding protein 2, HAAT family</fullName>
    </submittedName>
</protein>
<name>A0A1I1ZN94_9ACTN</name>
<dbReference type="InterPro" id="IPR003439">
    <property type="entry name" value="ABC_transporter-like_ATP-bd"/>
</dbReference>
<dbReference type="GO" id="GO:0015658">
    <property type="term" value="F:branched-chain amino acid transmembrane transporter activity"/>
    <property type="evidence" value="ECO:0007669"/>
    <property type="project" value="TreeGrafter"/>
</dbReference>
<dbReference type="AlphaFoldDB" id="A0A1I1ZN94"/>
<organism evidence="7 8">
    <name type="scientific">Blastococcus tunisiensis</name>
    <dbReference type="NCBI Taxonomy" id="1798228"/>
    <lineage>
        <taxon>Bacteria</taxon>
        <taxon>Bacillati</taxon>
        <taxon>Actinomycetota</taxon>
        <taxon>Actinomycetes</taxon>
        <taxon>Geodermatophilales</taxon>
        <taxon>Geodermatophilaceae</taxon>
        <taxon>Blastococcus</taxon>
    </lineage>
</organism>
<dbReference type="InterPro" id="IPR003593">
    <property type="entry name" value="AAA+_ATPase"/>
</dbReference>
<dbReference type="PANTHER" id="PTHR43820">
    <property type="entry name" value="HIGH-AFFINITY BRANCHED-CHAIN AMINO ACID TRANSPORT ATP-BINDING PROTEIN LIVF"/>
    <property type="match status" value="1"/>
</dbReference>
<dbReference type="InterPro" id="IPR052156">
    <property type="entry name" value="BCAA_Transport_ATP-bd_LivF"/>
</dbReference>
<evidence type="ECO:0000259" key="6">
    <source>
        <dbReference type="PROSITE" id="PS50893"/>
    </source>
</evidence>
<comment type="similarity">
    <text evidence="1">Belongs to the ABC transporter superfamily.</text>
</comment>
<dbReference type="STRING" id="1798228.SAMN05216574_103106"/>
<keyword evidence="2" id="KW-0813">Transport</keyword>
<evidence type="ECO:0000256" key="5">
    <source>
        <dbReference type="ARBA" id="ARBA00022970"/>
    </source>
</evidence>
<keyword evidence="8" id="KW-1185">Reference proteome</keyword>
<keyword evidence="3" id="KW-0547">Nucleotide-binding</keyword>
<reference evidence="8" key="1">
    <citation type="submission" date="2016-10" db="EMBL/GenBank/DDBJ databases">
        <authorList>
            <person name="Varghese N."/>
            <person name="Submissions S."/>
        </authorList>
    </citation>
    <scope>NUCLEOTIDE SEQUENCE [LARGE SCALE GENOMIC DNA]</scope>
    <source>
        <strain evidence="8">DSM 46838</strain>
    </source>
</reference>
<dbReference type="CDD" id="cd03224">
    <property type="entry name" value="ABC_TM1139_LivF_branched"/>
    <property type="match status" value="1"/>
</dbReference>
<evidence type="ECO:0000256" key="3">
    <source>
        <dbReference type="ARBA" id="ARBA00022741"/>
    </source>
</evidence>
<dbReference type="PANTHER" id="PTHR43820:SF4">
    <property type="entry name" value="HIGH-AFFINITY BRANCHED-CHAIN AMINO ACID TRANSPORT ATP-BINDING PROTEIN LIVF"/>
    <property type="match status" value="1"/>
</dbReference>
<dbReference type="Gene3D" id="3.40.50.300">
    <property type="entry name" value="P-loop containing nucleotide triphosphate hydrolases"/>
    <property type="match status" value="1"/>
</dbReference>
<keyword evidence="5" id="KW-0029">Amino-acid transport</keyword>
<sequence>MSLLEVKDLTAAYGRHTAIRDVSVKAEAGEVTAIVGHNGAGKTTLLNSVAGVLRNVRGSVVFNGTETLRGSHRGRPPGLAMVPQGIGVFPSLTIGENVKLGITAGGKVPKEVADERIAVAQRYLPLLGERWDERGGRLSGGQRQMVSIGRALVSGASCILLDEPSVGLSPKLVEAMMEVFGTLRDDGLAIVLVEQNVKQALTIADRVVVMKAGRVIVDSSASEFSSRESLWELF</sequence>
<dbReference type="GO" id="GO:0015807">
    <property type="term" value="P:L-amino acid transport"/>
    <property type="evidence" value="ECO:0007669"/>
    <property type="project" value="TreeGrafter"/>
</dbReference>
<dbReference type="GO" id="GO:0005524">
    <property type="term" value="F:ATP binding"/>
    <property type="evidence" value="ECO:0007669"/>
    <property type="project" value="UniProtKB-KW"/>
</dbReference>
<dbReference type="PROSITE" id="PS00211">
    <property type="entry name" value="ABC_TRANSPORTER_1"/>
    <property type="match status" value="1"/>
</dbReference>
<dbReference type="InterPro" id="IPR027417">
    <property type="entry name" value="P-loop_NTPase"/>
</dbReference>
<dbReference type="Pfam" id="PF00005">
    <property type="entry name" value="ABC_tran"/>
    <property type="match status" value="1"/>
</dbReference>
<evidence type="ECO:0000256" key="1">
    <source>
        <dbReference type="ARBA" id="ARBA00005417"/>
    </source>
</evidence>
<feature type="domain" description="ABC transporter" evidence="6">
    <location>
        <begin position="4"/>
        <end position="233"/>
    </location>
</feature>
<keyword evidence="4 7" id="KW-0067">ATP-binding</keyword>